<keyword evidence="3" id="KW-0949">S-adenosyl-L-methionine</keyword>
<protein>
    <submittedName>
        <fullName evidence="5">Class I SAM-dependent methyltransferase</fullName>
    </submittedName>
</protein>
<dbReference type="PANTHER" id="PTHR43464">
    <property type="entry name" value="METHYLTRANSFERASE"/>
    <property type="match status" value="1"/>
</dbReference>
<keyword evidence="1 5" id="KW-0489">Methyltransferase</keyword>
<proteinExistence type="predicted"/>
<dbReference type="InterPro" id="IPR029063">
    <property type="entry name" value="SAM-dependent_MTases_sf"/>
</dbReference>
<dbReference type="Gene3D" id="3.40.50.150">
    <property type="entry name" value="Vaccinia Virus protein VP39"/>
    <property type="match status" value="1"/>
</dbReference>
<evidence type="ECO:0000313" key="6">
    <source>
        <dbReference type="Proteomes" id="UP000640786"/>
    </source>
</evidence>
<comment type="caution">
    <text evidence="5">The sequence shown here is derived from an EMBL/GenBank/DDBJ whole genome shotgun (WGS) entry which is preliminary data.</text>
</comment>
<evidence type="ECO:0000256" key="3">
    <source>
        <dbReference type="ARBA" id="ARBA00022691"/>
    </source>
</evidence>
<dbReference type="PANTHER" id="PTHR43464:SF19">
    <property type="entry name" value="UBIQUINONE BIOSYNTHESIS O-METHYLTRANSFERASE, MITOCHONDRIAL"/>
    <property type="match status" value="1"/>
</dbReference>
<dbReference type="SUPFAM" id="SSF53335">
    <property type="entry name" value="S-adenosyl-L-methionine-dependent methyltransferases"/>
    <property type="match status" value="1"/>
</dbReference>
<evidence type="ECO:0000313" key="5">
    <source>
        <dbReference type="EMBL" id="MBD7942610.1"/>
    </source>
</evidence>
<sequence length="232" mass="26643">MRRLVTEPEDLYLLLDSLLREPKLFWNGFYSDRKKDIPFFSNVPDENLVDYIDCGIFKPGRVLELGCGPGRNAIYLAKKGYVVDAVDLSRETINWAIERAKIEQVDINFNCQNIFELNFQEGSYDIVYDSGCFHHIAPHRRISYIQLVKKALKTGGYFAITCFAPNSEYGGSTISDIEVYRTQSLKGGLGYDEEKLRAIFKDFEEIEIRQMKESDQSVLGLAGFMTAIFQKR</sequence>
<dbReference type="CDD" id="cd02440">
    <property type="entry name" value="AdoMet_MTases"/>
    <property type="match status" value="1"/>
</dbReference>
<evidence type="ECO:0000259" key="4">
    <source>
        <dbReference type="Pfam" id="PF13649"/>
    </source>
</evidence>
<feature type="domain" description="Methyltransferase" evidence="4">
    <location>
        <begin position="62"/>
        <end position="156"/>
    </location>
</feature>
<dbReference type="GO" id="GO:0008168">
    <property type="term" value="F:methyltransferase activity"/>
    <property type="evidence" value="ECO:0007669"/>
    <property type="project" value="UniProtKB-KW"/>
</dbReference>
<dbReference type="GO" id="GO:0032259">
    <property type="term" value="P:methylation"/>
    <property type="evidence" value="ECO:0007669"/>
    <property type="project" value="UniProtKB-KW"/>
</dbReference>
<evidence type="ECO:0000256" key="1">
    <source>
        <dbReference type="ARBA" id="ARBA00022603"/>
    </source>
</evidence>
<name>A0ABR8R4A9_9BACI</name>
<accession>A0ABR8R4A9</accession>
<gene>
    <name evidence="5" type="ORF">H9650_00670</name>
</gene>
<dbReference type="EMBL" id="JACSQO010000001">
    <property type="protein sequence ID" value="MBD7942610.1"/>
    <property type="molecule type" value="Genomic_DNA"/>
</dbReference>
<reference evidence="5 6" key="1">
    <citation type="submission" date="2020-08" db="EMBL/GenBank/DDBJ databases">
        <title>A Genomic Blueprint of the Chicken Gut Microbiome.</title>
        <authorList>
            <person name="Gilroy R."/>
            <person name="Ravi A."/>
            <person name="Getino M."/>
            <person name="Pursley I."/>
            <person name="Horton D.L."/>
            <person name="Alikhan N.-F."/>
            <person name="Baker D."/>
            <person name="Gharbi K."/>
            <person name="Hall N."/>
            <person name="Watson M."/>
            <person name="Adriaenssens E.M."/>
            <person name="Foster-Nyarko E."/>
            <person name="Jarju S."/>
            <person name="Secka A."/>
            <person name="Antonio M."/>
            <person name="Oren A."/>
            <person name="Chaudhuri R."/>
            <person name="La Ragione R.M."/>
            <person name="Hildebrand F."/>
            <person name="Pallen M.J."/>
        </authorList>
    </citation>
    <scope>NUCLEOTIDE SEQUENCE [LARGE SCALE GENOMIC DNA]</scope>
    <source>
        <strain evidence="5 6">Sa2BUA9</strain>
    </source>
</reference>
<evidence type="ECO:0000256" key="2">
    <source>
        <dbReference type="ARBA" id="ARBA00022679"/>
    </source>
</evidence>
<dbReference type="RefSeq" id="WP_191696363.1">
    <property type="nucleotide sequence ID" value="NZ_JACSQO010000001.1"/>
</dbReference>
<keyword evidence="2" id="KW-0808">Transferase</keyword>
<keyword evidence="6" id="KW-1185">Reference proteome</keyword>
<dbReference type="Proteomes" id="UP000640786">
    <property type="component" value="Unassembled WGS sequence"/>
</dbReference>
<organism evidence="5 6">
    <name type="scientific">Psychrobacillus faecigallinarum</name>
    <dbReference type="NCBI Taxonomy" id="2762235"/>
    <lineage>
        <taxon>Bacteria</taxon>
        <taxon>Bacillati</taxon>
        <taxon>Bacillota</taxon>
        <taxon>Bacilli</taxon>
        <taxon>Bacillales</taxon>
        <taxon>Bacillaceae</taxon>
        <taxon>Psychrobacillus</taxon>
    </lineage>
</organism>
<dbReference type="InterPro" id="IPR041698">
    <property type="entry name" value="Methyltransf_25"/>
</dbReference>
<dbReference type="Pfam" id="PF13649">
    <property type="entry name" value="Methyltransf_25"/>
    <property type="match status" value="1"/>
</dbReference>